<dbReference type="GO" id="GO:0010181">
    <property type="term" value="F:FMN binding"/>
    <property type="evidence" value="ECO:0007669"/>
    <property type="project" value="InterPro"/>
</dbReference>
<dbReference type="Gene3D" id="3.40.50.11540">
    <property type="entry name" value="NADH-ubiquinone oxidoreductase 51kDa subunit"/>
    <property type="match status" value="1"/>
</dbReference>
<dbReference type="FunFam" id="1.20.1440.230:FF:000001">
    <property type="entry name" value="Mitochondrial NADH dehydrogenase flavoprotein 1"/>
    <property type="match status" value="1"/>
</dbReference>
<evidence type="ECO:0000313" key="7">
    <source>
        <dbReference type="EMBL" id="ACM05167.1"/>
    </source>
</evidence>
<dbReference type="Gene3D" id="3.10.20.600">
    <property type="match status" value="1"/>
</dbReference>
<dbReference type="GO" id="GO:0046872">
    <property type="term" value="F:metal ion binding"/>
    <property type="evidence" value="ECO:0007669"/>
    <property type="project" value="UniProtKB-KW"/>
</dbReference>
<dbReference type="HOGENOM" id="CLU_014881_3_2_0"/>
<dbReference type="EMBL" id="CP001275">
    <property type="protein sequence ID" value="ACM05167.1"/>
    <property type="molecule type" value="Genomic_DNA"/>
</dbReference>
<dbReference type="FunFam" id="3.40.50.11540:FF:000001">
    <property type="entry name" value="NADH dehydrogenase [ubiquinone] flavoprotein 1, mitochondrial"/>
    <property type="match status" value="1"/>
</dbReference>
<dbReference type="GO" id="GO:0008137">
    <property type="term" value="F:NADH dehydrogenase (ubiquinone) activity"/>
    <property type="evidence" value="ECO:0007669"/>
    <property type="project" value="InterPro"/>
</dbReference>
<dbReference type="Proteomes" id="UP000000447">
    <property type="component" value="Chromosome"/>
</dbReference>
<accession>B9KZ80</accession>
<comment type="similarity">
    <text evidence="1">Belongs to the complex I 51 kDa subunit family.</text>
</comment>
<keyword evidence="3" id="KW-0479">Metal-binding</keyword>
<dbReference type="SUPFAM" id="SSF52833">
    <property type="entry name" value="Thioredoxin-like"/>
    <property type="match status" value="1"/>
</dbReference>
<dbReference type="Pfam" id="PF10589">
    <property type="entry name" value="NADH_4Fe-4S"/>
    <property type="match status" value="1"/>
</dbReference>
<dbReference type="Gene3D" id="1.20.1440.230">
    <property type="entry name" value="NADH-ubiquinone oxidoreductase 51kDa subunit, iron-sulphur binding domain"/>
    <property type="match status" value="1"/>
</dbReference>
<dbReference type="eggNOG" id="COG1894">
    <property type="taxonomic scope" value="Bacteria"/>
</dbReference>
<evidence type="ECO:0000256" key="1">
    <source>
        <dbReference type="ARBA" id="ARBA00007523"/>
    </source>
</evidence>
<dbReference type="SUPFAM" id="SSF142019">
    <property type="entry name" value="Nqo1 FMN-binding domain-like"/>
    <property type="match status" value="1"/>
</dbReference>
<evidence type="ECO:0000313" key="8">
    <source>
        <dbReference type="Proteomes" id="UP000000447"/>
    </source>
</evidence>
<dbReference type="GO" id="GO:0051539">
    <property type="term" value="F:4 iron, 4 sulfur cluster binding"/>
    <property type="evidence" value="ECO:0007669"/>
    <property type="project" value="UniProtKB-KW"/>
</dbReference>
<dbReference type="PANTHER" id="PTHR43578">
    <property type="entry name" value="NADH-QUINONE OXIDOREDUCTASE SUBUNIT F"/>
    <property type="match status" value="1"/>
</dbReference>
<dbReference type="PROSITE" id="PS00645">
    <property type="entry name" value="COMPLEX1_51K_2"/>
    <property type="match status" value="1"/>
</dbReference>
<sequence>MKRLSDRAAFEQYAAEARARWERLWSEDQWVISVGISGCSIAKGALETYRNLSLHLSEGHIPAVLRQVGCGGWCFAEPFVEVKLPGHPPIVYGWMTTDRVPELLDALRRGDLRPDWALGVRAAGAWHGIPPLTEHPFLRRQRRLLLEHAGIIDPESIEDFIAIGGYRAFLKALFEMTPEEVIAEVKASNLRGRGGAGFPTGIKWESGRRTPARPKYVVVNSHEGEPNVFKDRRLLESNPHLVLEGLLIGCYALETPCGYNYIGGEHALALQRFQRAVEQAYELGLLGDDILGSGFSCHVRIRTGGGAYICGEGSALMYAIMGQRGQPRTKPPRSVEEGLWRRPTVLNNTETFASIPAIIQNGGSWYASLGTKESTGTKLVTMQGPVKYLGVAEIEFGLSMRELIFDVFGGLREGYRLKGIQTGGVSAGPLREDELDVPIDFEALTPLGAMVGSGGFVAFDESVCAVDFARYLVAFSRYESCGKCTPCRLGTPALVEILDRIRHGFGRPEDLDIIQYASKHIIELSLCGLGQVAPMPLLGMLERFRDEFIEHITERRCRAGVCPIAAGEPLSVGR</sequence>
<keyword evidence="8" id="KW-1185">Reference proteome</keyword>
<gene>
    <name evidence="7" type="ordered locus">trd_0793</name>
</gene>
<keyword evidence="4" id="KW-0408">Iron</keyword>
<dbReference type="SUPFAM" id="SSF142984">
    <property type="entry name" value="Nqo1 middle domain-like"/>
    <property type="match status" value="1"/>
</dbReference>
<organism evidence="7 8">
    <name type="scientific">Thermomicrobium roseum (strain ATCC 27502 / DSM 5159 / P-2)</name>
    <dbReference type="NCBI Taxonomy" id="309801"/>
    <lineage>
        <taxon>Bacteria</taxon>
        <taxon>Pseudomonadati</taxon>
        <taxon>Thermomicrobiota</taxon>
        <taxon>Thermomicrobia</taxon>
        <taxon>Thermomicrobiales</taxon>
        <taxon>Thermomicrobiaceae</taxon>
        <taxon>Thermomicrobium</taxon>
    </lineage>
</organism>
<dbReference type="RefSeq" id="WP_012642179.1">
    <property type="nucleotide sequence ID" value="NC_011959.1"/>
</dbReference>
<proteinExistence type="inferred from homology"/>
<dbReference type="KEGG" id="tro:trd_0793"/>
<dbReference type="PANTHER" id="PTHR43578:SF3">
    <property type="entry name" value="NADH-QUINONE OXIDOREDUCTASE SUBUNIT F"/>
    <property type="match status" value="1"/>
</dbReference>
<dbReference type="InterPro" id="IPR001949">
    <property type="entry name" value="NADH-UbQ_OxRdtase_51kDa_CS"/>
</dbReference>
<protein>
    <submittedName>
        <fullName evidence="7">NAD-dependent formate dehydrogenase beta subunit</fullName>
    </submittedName>
</protein>
<keyword evidence="2" id="KW-0004">4Fe-4S</keyword>
<evidence type="ECO:0000256" key="5">
    <source>
        <dbReference type="ARBA" id="ARBA00023014"/>
    </source>
</evidence>
<reference evidence="7 8" key="1">
    <citation type="journal article" date="2009" name="PLoS ONE">
        <title>Complete genome sequence of the aerobic CO-oxidizing thermophile Thermomicrobium roseum.</title>
        <authorList>
            <person name="Wu D."/>
            <person name="Raymond J."/>
            <person name="Wu M."/>
            <person name="Chatterji S."/>
            <person name="Ren Q."/>
            <person name="Graham J.E."/>
            <person name="Bryant D.A."/>
            <person name="Robb F."/>
            <person name="Colman A."/>
            <person name="Tallon L.J."/>
            <person name="Badger J.H."/>
            <person name="Madupu R."/>
            <person name="Ward N.L."/>
            <person name="Eisen J.A."/>
        </authorList>
    </citation>
    <scope>NUCLEOTIDE SEQUENCE [LARGE SCALE GENOMIC DNA]</scope>
    <source>
        <strain evidence="8">ATCC 27502 / DSM 5159 / P-2</strain>
    </source>
</reference>
<evidence type="ECO:0000259" key="6">
    <source>
        <dbReference type="SMART" id="SM00928"/>
    </source>
</evidence>
<feature type="domain" description="NADH-ubiquinone oxidoreductase 51kDa subunit iron-sulphur binding" evidence="6">
    <location>
        <begin position="466"/>
        <end position="511"/>
    </location>
</feature>
<dbReference type="Gene3D" id="6.10.250.1450">
    <property type="match status" value="1"/>
</dbReference>
<evidence type="ECO:0000256" key="2">
    <source>
        <dbReference type="ARBA" id="ARBA00022485"/>
    </source>
</evidence>
<name>B9KZ80_THERP</name>
<dbReference type="STRING" id="309801.trd_0793"/>
<dbReference type="AlphaFoldDB" id="B9KZ80"/>
<dbReference type="SMART" id="SM00928">
    <property type="entry name" value="NADH_4Fe-4S"/>
    <property type="match status" value="1"/>
</dbReference>
<dbReference type="InterPro" id="IPR037225">
    <property type="entry name" value="Nuo51_FMN-bd_sf"/>
</dbReference>
<evidence type="ECO:0000256" key="4">
    <source>
        <dbReference type="ARBA" id="ARBA00023004"/>
    </source>
</evidence>
<dbReference type="InterPro" id="IPR011538">
    <property type="entry name" value="Nuo51_FMN-bd"/>
</dbReference>
<keyword evidence="5" id="KW-0411">Iron-sulfur</keyword>
<dbReference type="InterPro" id="IPR037207">
    <property type="entry name" value="Nuop51_4Fe4S-bd_sf"/>
</dbReference>
<evidence type="ECO:0000256" key="3">
    <source>
        <dbReference type="ARBA" id="ARBA00022723"/>
    </source>
</evidence>
<dbReference type="InterPro" id="IPR019575">
    <property type="entry name" value="Nuop51_4Fe4S-bd"/>
</dbReference>
<dbReference type="InterPro" id="IPR036249">
    <property type="entry name" value="Thioredoxin-like_sf"/>
</dbReference>
<dbReference type="SUPFAM" id="SSF140490">
    <property type="entry name" value="Nqo1C-terminal domain-like"/>
    <property type="match status" value="1"/>
</dbReference>
<dbReference type="Pfam" id="PF01512">
    <property type="entry name" value="Complex1_51K"/>
    <property type="match status" value="1"/>
</dbReference>
<dbReference type="OrthoDB" id="9761899at2"/>